<dbReference type="CDD" id="cd00077">
    <property type="entry name" value="HDc"/>
    <property type="match status" value="1"/>
</dbReference>
<dbReference type="EMBL" id="JBHTMY010000001">
    <property type="protein sequence ID" value="MFD1314110.1"/>
    <property type="molecule type" value="Genomic_DNA"/>
</dbReference>
<proteinExistence type="predicted"/>
<evidence type="ECO:0000313" key="2">
    <source>
        <dbReference type="EMBL" id="MFD1314110.1"/>
    </source>
</evidence>
<sequence length="192" mass="22773">MNGYISLRNKILTILKNELPDYLHYHGIHHTLDVLKVCNVYVRREKIKSHQAKLLRLTVLLHDIGFVRDEENHEEAGVEIAKELLAEFNFSKRDIGKVQNMILATKIPQNPQNELEKIICDVDLDYLGRSDYHPISELLFSELKERGKISTKMDWIKMQIDFLRMHKFHTSFAKKNREPEKQRRIKELEEIL</sequence>
<evidence type="ECO:0000259" key="1">
    <source>
        <dbReference type="SMART" id="SM00471"/>
    </source>
</evidence>
<dbReference type="InterPro" id="IPR006674">
    <property type="entry name" value="HD_domain"/>
</dbReference>
<name>A0ABW3XZL2_9FLAO</name>
<accession>A0ABW3XZL2</accession>
<dbReference type="RefSeq" id="WP_377175403.1">
    <property type="nucleotide sequence ID" value="NZ_JBHTMY010000001.1"/>
</dbReference>
<dbReference type="Proteomes" id="UP001597201">
    <property type="component" value="Unassembled WGS sequence"/>
</dbReference>
<dbReference type="SUPFAM" id="SSF109604">
    <property type="entry name" value="HD-domain/PDEase-like"/>
    <property type="match status" value="1"/>
</dbReference>
<keyword evidence="3" id="KW-1185">Reference proteome</keyword>
<evidence type="ECO:0000313" key="3">
    <source>
        <dbReference type="Proteomes" id="UP001597201"/>
    </source>
</evidence>
<dbReference type="SMART" id="SM00471">
    <property type="entry name" value="HDc"/>
    <property type="match status" value="1"/>
</dbReference>
<dbReference type="InterPro" id="IPR003607">
    <property type="entry name" value="HD/PDEase_dom"/>
</dbReference>
<dbReference type="Gene3D" id="1.10.3210.10">
    <property type="entry name" value="Hypothetical protein af1432"/>
    <property type="match status" value="1"/>
</dbReference>
<organism evidence="2 3">
    <name type="scientific">Namhaeicola litoreus</name>
    <dbReference type="NCBI Taxonomy" id="1052145"/>
    <lineage>
        <taxon>Bacteria</taxon>
        <taxon>Pseudomonadati</taxon>
        <taxon>Bacteroidota</taxon>
        <taxon>Flavobacteriia</taxon>
        <taxon>Flavobacteriales</taxon>
        <taxon>Flavobacteriaceae</taxon>
        <taxon>Namhaeicola</taxon>
    </lineage>
</organism>
<feature type="domain" description="HD/PDEase" evidence="1">
    <location>
        <begin position="23"/>
        <end position="136"/>
    </location>
</feature>
<gene>
    <name evidence="2" type="ORF">ACFQ39_00655</name>
</gene>
<protein>
    <submittedName>
        <fullName evidence="2">HD domain-containing protein</fullName>
    </submittedName>
</protein>
<dbReference type="Pfam" id="PF01966">
    <property type="entry name" value="HD"/>
    <property type="match status" value="1"/>
</dbReference>
<reference evidence="3" key="1">
    <citation type="journal article" date="2019" name="Int. J. Syst. Evol. Microbiol.">
        <title>The Global Catalogue of Microorganisms (GCM) 10K type strain sequencing project: providing services to taxonomists for standard genome sequencing and annotation.</title>
        <authorList>
            <consortium name="The Broad Institute Genomics Platform"/>
            <consortium name="The Broad Institute Genome Sequencing Center for Infectious Disease"/>
            <person name="Wu L."/>
            <person name="Ma J."/>
        </authorList>
    </citation>
    <scope>NUCLEOTIDE SEQUENCE [LARGE SCALE GENOMIC DNA]</scope>
    <source>
        <strain evidence="3">CCUG 61485</strain>
    </source>
</reference>
<comment type="caution">
    <text evidence="2">The sequence shown here is derived from an EMBL/GenBank/DDBJ whole genome shotgun (WGS) entry which is preliminary data.</text>
</comment>